<keyword evidence="3" id="KW-0282">Flagellum</keyword>
<reference evidence="3 4" key="1">
    <citation type="submission" date="2023-07" db="EMBL/GenBank/DDBJ databases">
        <title>Genomic Encyclopedia of Type Strains, Phase IV (KMG-IV): sequencing the most valuable type-strain genomes for metagenomic binning, comparative biology and taxonomic classification.</title>
        <authorList>
            <person name="Goeker M."/>
        </authorList>
    </citation>
    <scope>NUCLEOTIDE SEQUENCE [LARGE SCALE GENOMIC DNA]</scope>
    <source>
        <strain evidence="3 4">B6-8</strain>
    </source>
</reference>
<organism evidence="3 4">
    <name type="scientific">Kaistia dalseonensis</name>
    <dbReference type="NCBI Taxonomy" id="410840"/>
    <lineage>
        <taxon>Bacteria</taxon>
        <taxon>Pseudomonadati</taxon>
        <taxon>Pseudomonadota</taxon>
        <taxon>Alphaproteobacteria</taxon>
        <taxon>Hyphomicrobiales</taxon>
        <taxon>Kaistiaceae</taxon>
        <taxon>Kaistia</taxon>
    </lineage>
</organism>
<feature type="region of interest" description="Disordered" evidence="2">
    <location>
        <begin position="107"/>
        <end position="142"/>
    </location>
</feature>
<keyword evidence="3" id="KW-0966">Cell projection</keyword>
<keyword evidence="3" id="KW-0969">Cilium</keyword>
<evidence type="ECO:0000256" key="1">
    <source>
        <dbReference type="SAM" id="Coils"/>
    </source>
</evidence>
<sequence length="142" mass="16378">MKSRDSLIRLKRFQVEEKRRQVSQIEMMIAEFERMARDLDDQIVIEQDRSGIHDTAHFAYPTFARAAMQRRDNLRASALELEGQRNAAQEDLNLSLEELQKYEALAERDTERGQIEGEAVEPPPAHGRRGGRSAVGGERRSW</sequence>
<accession>A0ABU0H9P3</accession>
<evidence type="ECO:0000256" key="2">
    <source>
        <dbReference type="SAM" id="MobiDB-lite"/>
    </source>
</evidence>
<name>A0ABU0H9P3_9HYPH</name>
<comment type="caution">
    <text evidence="3">The sequence shown here is derived from an EMBL/GenBank/DDBJ whole genome shotgun (WGS) entry which is preliminary data.</text>
</comment>
<dbReference type="EMBL" id="JAUSVO010000004">
    <property type="protein sequence ID" value="MDQ0439038.1"/>
    <property type="molecule type" value="Genomic_DNA"/>
</dbReference>
<evidence type="ECO:0000313" key="3">
    <source>
        <dbReference type="EMBL" id="MDQ0439038.1"/>
    </source>
</evidence>
<dbReference type="Proteomes" id="UP001241603">
    <property type="component" value="Unassembled WGS sequence"/>
</dbReference>
<keyword evidence="4" id="KW-1185">Reference proteome</keyword>
<proteinExistence type="predicted"/>
<protein>
    <submittedName>
        <fullName evidence="3">Flagellar export protein FliJ</fullName>
    </submittedName>
</protein>
<gene>
    <name evidence="3" type="ORF">QO014_003433</name>
</gene>
<feature type="coiled-coil region" evidence="1">
    <location>
        <begin position="15"/>
        <end position="105"/>
    </location>
</feature>
<dbReference type="RefSeq" id="WP_266349906.1">
    <property type="nucleotide sequence ID" value="NZ_JAPKNG010000004.1"/>
</dbReference>
<evidence type="ECO:0000313" key="4">
    <source>
        <dbReference type="Proteomes" id="UP001241603"/>
    </source>
</evidence>
<keyword evidence="1" id="KW-0175">Coiled coil</keyword>